<sequence>MVKFSIIIVSDAVSSGARIDTSGLKARELIEKKGHVIEETLVISNSYREIVKAIRTVESDVLVFIGGTGLSPRDITVDVVKEHAWREVPGFGEYFRLSTASKTGLKSLLSRASLFILPDSRIAVVLPGSPNAVEDGLNILLEIIEHVLEEARRFEGEHRV</sequence>
<dbReference type="Gene3D" id="3.40.980.10">
    <property type="entry name" value="MoaB/Mog-like domain"/>
    <property type="match status" value="1"/>
</dbReference>
<dbReference type="InterPro" id="IPR001453">
    <property type="entry name" value="MoaB/Mog_dom"/>
</dbReference>
<dbReference type="SUPFAM" id="SSF53218">
    <property type="entry name" value="Molybdenum cofactor biosynthesis proteins"/>
    <property type="match status" value="1"/>
</dbReference>
<dbReference type="CDD" id="cd00886">
    <property type="entry name" value="MogA_MoaB"/>
    <property type="match status" value="1"/>
</dbReference>
<gene>
    <name evidence="4" type="ORF">ENU14_05810</name>
</gene>
<dbReference type="SMART" id="SM00852">
    <property type="entry name" value="MoCF_biosynth"/>
    <property type="match status" value="1"/>
</dbReference>
<dbReference type="PANTHER" id="PTHR43232:SF2">
    <property type="entry name" value="MOLYBDENUM COFACTOR BIOSYNTHESIS PROTEIN B"/>
    <property type="match status" value="1"/>
</dbReference>
<evidence type="ECO:0000256" key="1">
    <source>
        <dbReference type="ARBA" id="ARBA00006112"/>
    </source>
</evidence>
<comment type="caution">
    <text evidence="4">The sequence shown here is derived from an EMBL/GenBank/DDBJ whole genome shotgun (WGS) entry which is preliminary data.</text>
</comment>
<protein>
    <submittedName>
        <fullName evidence="4">MogA/MoaB family molybdenum cofactor biosynthesis protein</fullName>
    </submittedName>
</protein>
<evidence type="ECO:0000313" key="4">
    <source>
        <dbReference type="EMBL" id="HGM59077.1"/>
    </source>
</evidence>
<dbReference type="AlphaFoldDB" id="A0A7C4DBE2"/>
<dbReference type="Pfam" id="PF00994">
    <property type="entry name" value="MoCF_biosynth"/>
    <property type="match status" value="1"/>
</dbReference>
<dbReference type="PANTHER" id="PTHR43232">
    <property type="entry name" value="MOLYBDENUM COFACTOR BIOSYNTHESIS PROTEIN B"/>
    <property type="match status" value="1"/>
</dbReference>
<dbReference type="EMBL" id="DTBJ01000051">
    <property type="protein sequence ID" value="HGM59077.1"/>
    <property type="molecule type" value="Genomic_DNA"/>
</dbReference>
<keyword evidence="2" id="KW-0501">Molybdenum cofactor biosynthesis</keyword>
<accession>A0A7C4DBE2</accession>
<feature type="domain" description="MoaB/Mog" evidence="3">
    <location>
        <begin position="5"/>
        <end position="147"/>
    </location>
</feature>
<reference evidence="4" key="1">
    <citation type="journal article" date="2020" name="mSystems">
        <title>Genome- and Community-Level Interaction Insights into Carbon Utilization and Element Cycling Functions of Hydrothermarchaeota in Hydrothermal Sediment.</title>
        <authorList>
            <person name="Zhou Z."/>
            <person name="Liu Y."/>
            <person name="Xu W."/>
            <person name="Pan J."/>
            <person name="Luo Z.H."/>
            <person name="Li M."/>
        </authorList>
    </citation>
    <scope>NUCLEOTIDE SEQUENCE [LARGE SCALE GENOMIC DNA]</scope>
    <source>
        <strain evidence="4">SpSt-642</strain>
    </source>
</reference>
<dbReference type="InterPro" id="IPR036425">
    <property type="entry name" value="MoaB/Mog-like_dom_sf"/>
</dbReference>
<dbReference type="InterPro" id="IPR012245">
    <property type="entry name" value="MoaB"/>
</dbReference>
<dbReference type="GO" id="GO:0006777">
    <property type="term" value="P:Mo-molybdopterin cofactor biosynthetic process"/>
    <property type="evidence" value="ECO:0007669"/>
    <property type="project" value="UniProtKB-KW"/>
</dbReference>
<name>A0A7C4DBE2_STAMA</name>
<evidence type="ECO:0000256" key="2">
    <source>
        <dbReference type="ARBA" id="ARBA00023150"/>
    </source>
</evidence>
<proteinExistence type="inferred from homology"/>
<organism evidence="4">
    <name type="scientific">Staphylothermus marinus</name>
    <dbReference type="NCBI Taxonomy" id="2280"/>
    <lineage>
        <taxon>Archaea</taxon>
        <taxon>Thermoproteota</taxon>
        <taxon>Thermoprotei</taxon>
        <taxon>Desulfurococcales</taxon>
        <taxon>Desulfurococcaceae</taxon>
        <taxon>Staphylothermus</taxon>
    </lineage>
</organism>
<dbReference type="PROSITE" id="PS01078">
    <property type="entry name" value="MOCF_BIOSYNTHESIS_1"/>
    <property type="match status" value="1"/>
</dbReference>
<evidence type="ECO:0000259" key="3">
    <source>
        <dbReference type="SMART" id="SM00852"/>
    </source>
</evidence>
<dbReference type="GO" id="GO:0005829">
    <property type="term" value="C:cytosol"/>
    <property type="evidence" value="ECO:0007669"/>
    <property type="project" value="TreeGrafter"/>
</dbReference>
<dbReference type="InterPro" id="IPR008284">
    <property type="entry name" value="MoCF_biosynth_CS"/>
</dbReference>
<comment type="similarity">
    <text evidence="1">Belongs to the MoaB/Mog family.</text>
</comment>